<name>A0A3A2ZT82_9EURO</name>
<keyword evidence="3" id="KW-1185">Reference proteome</keyword>
<feature type="domain" description="DSBA-like thioredoxin" evidence="1">
    <location>
        <begin position="6"/>
        <end position="219"/>
    </location>
</feature>
<dbReference type="STRING" id="2070753.A0A3A2ZT82"/>
<dbReference type="OrthoDB" id="1930760at2759"/>
<dbReference type="SUPFAM" id="SSF52833">
    <property type="entry name" value="Thioredoxin-like"/>
    <property type="match status" value="1"/>
</dbReference>
<dbReference type="InterPro" id="IPR036249">
    <property type="entry name" value="Thioredoxin-like_sf"/>
</dbReference>
<dbReference type="Pfam" id="PF01323">
    <property type="entry name" value="DSBA"/>
    <property type="match status" value="1"/>
</dbReference>
<dbReference type="EMBL" id="MVGC01000165">
    <property type="protein sequence ID" value="RJE22514.1"/>
    <property type="molecule type" value="Genomic_DNA"/>
</dbReference>
<comment type="caution">
    <text evidence="2">The sequence shown here is derived from an EMBL/GenBank/DDBJ whole genome shotgun (WGS) entry which is preliminary data.</text>
</comment>
<dbReference type="Proteomes" id="UP000266188">
    <property type="component" value="Unassembled WGS sequence"/>
</dbReference>
<dbReference type="Gene3D" id="3.40.30.10">
    <property type="entry name" value="Glutaredoxin"/>
    <property type="match status" value="1"/>
</dbReference>
<gene>
    <name evidence="2" type="ORF">PHISCL_05157</name>
</gene>
<dbReference type="PANTHER" id="PTHR13887">
    <property type="entry name" value="GLUTATHIONE S-TRANSFERASE KAPPA"/>
    <property type="match status" value="1"/>
</dbReference>
<dbReference type="PANTHER" id="PTHR13887:SF41">
    <property type="entry name" value="THIOREDOXIN SUPERFAMILY PROTEIN"/>
    <property type="match status" value="1"/>
</dbReference>
<evidence type="ECO:0000313" key="2">
    <source>
        <dbReference type="EMBL" id="RJE22514.1"/>
    </source>
</evidence>
<organism evidence="2 3">
    <name type="scientific">Aspergillus sclerotialis</name>
    <dbReference type="NCBI Taxonomy" id="2070753"/>
    <lineage>
        <taxon>Eukaryota</taxon>
        <taxon>Fungi</taxon>
        <taxon>Dikarya</taxon>
        <taxon>Ascomycota</taxon>
        <taxon>Pezizomycotina</taxon>
        <taxon>Eurotiomycetes</taxon>
        <taxon>Eurotiomycetidae</taxon>
        <taxon>Eurotiales</taxon>
        <taxon>Aspergillaceae</taxon>
        <taxon>Aspergillus</taxon>
        <taxon>Aspergillus subgen. Polypaecilum</taxon>
    </lineage>
</organism>
<protein>
    <submittedName>
        <fullName evidence="2">DSBA-like thioredoxin domain protein</fullName>
    </submittedName>
</protein>
<dbReference type="AlphaFoldDB" id="A0A3A2ZT82"/>
<dbReference type="CDD" id="cd03024">
    <property type="entry name" value="DsbA_FrnE"/>
    <property type="match status" value="1"/>
</dbReference>
<evidence type="ECO:0000259" key="1">
    <source>
        <dbReference type="Pfam" id="PF01323"/>
    </source>
</evidence>
<evidence type="ECO:0000313" key="3">
    <source>
        <dbReference type="Proteomes" id="UP000266188"/>
    </source>
</evidence>
<dbReference type="GO" id="GO:0016491">
    <property type="term" value="F:oxidoreductase activity"/>
    <property type="evidence" value="ECO:0007669"/>
    <property type="project" value="InterPro"/>
</dbReference>
<accession>A0A3A2ZT82</accession>
<dbReference type="InterPro" id="IPR001853">
    <property type="entry name" value="DSBA-like_thioredoxin_dom"/>
</dbReference>
<reference evidence="3" key="1">
    <citation type="submission" date="2017-02" db="EMBL/GenBank/DDBJ databases">
        <authorList>
            <person name="Tafer H."/>
            <person name="Lopandic K."/>
        </authorList>
    </citation>
    <scope>NUCLEOTIDE SEQUENCE [LARGE SCALE GENOMIC DNA]</scope>
    <source>
        <strain evidence="3">CBS 366.77</strain>
    </source>
</reference>
<proteinExistence type="predicted"/>
<sequence>MTNFNIQIISDTVCPWCYVGYRRLSRAITTHKKLHPADTFTLNWHAFYLNPQSPPYPGIDKREYYNAKFGPDRAAAIFSRLTAVGEGEDIAFKFGGTTGNTRDSHRLVWYAGQKVKETETGTGSGGIGEVQTRVMEQLFRAYFEEEKNITDREVLVDAGVAVGFDRAEVEKVLESGDGAQDVDQQAERARRQLVTGVPHFTVQGKYIVGGAEEPDIFLDIFDRVKRGD</sequence>